<evidence type="ECO:0000256" key="3">
    <source>
        <dbReference type="ARBA" id="ARBA00022490"/>
    </source>
</evidence>
<dbReference type="GO" id="GO:0005737">
    <property type="term" value="C:cytoplasm"/>
    <property type="evidence" value="ECO:0007669"/>
    <property type="project" value="UniProtKB-SubCell"/>
</dbReference>
<name>A0A0B5Q8Y3_CLOBE</name>
<evidence type="ECO:0000259" key="11">
    <source>
        <dbReference type="PROSITE" id="PS01124"/>
    </source>
</evidence>
<dbReference type="KEGG" id="cbei:LF65_00788"/>
<feature type="modified residue" description="4-aspartylphosphate" evidence="10">
    <location>
        <position position="58"/>
    </location>
</feature>
<dbReference type="Gene3D" id="3.40.50.2300">
    <property type="match status" value="1"/>
</dbReference>
<dbReference type="Pfam" id="PF00072">
    <property type="entry name" value="Response_reg"/>
    <property type="match status" value="1"/>
</dbReference>
<sequence length="536" mass="62179">MKDILKVIIVDDEYLIRNLIRMKVNWEEVNMEMVGEAGNAEQALELVDKLKPDIIFTDICMPAMDGIELSRRIVEKYPHIKIIIVTGYDDFEYARSSIKLGISDFILKPINSDELMQTLSKLRNIISSERNREIEYNQLKKQIEESLPILREKFLNELLLEQLTFEEIISKCNYFKININPNCDVFQIALVEVNNSTKNEKKEENKILISMQCLNIIQNFFSEDKYVSVFFDNGRRISILLNNEKIDLIESCELLKKKILDRLECSVSFGVGMKKGEIQNIRFSYKEAMEAVNYKVIVGKNQVTSYADIHVGENIIFNRDEDKMKRLNLFINSGAKKNALEILEQIFTTSAIDYLEAMEKMRSEALDVFFVCQRIASEQKINLIDIWKSHEKINELILNADNLPELKQCMKECVENITSLMQKSNDVKANTFIEDVKEYLNNNINNQELSLSSVAKEFFISPGHLGRLFKQQTSQTFIEYLTSIRIKKVQKLLLETNLNGTQISERVGISDSHYLSILFKKHTGICINDFKKCKKV</sequence>
<keyword evidence="5" id="KW-0902">Two-component regulatory system</keyword>
<keyword evidence="3" id="KW-0963">Cytoplasm</keyword>
<dbReference type="CDD" id="cd17536">
    <property type="entry name" value="REC_YesN-like"/>
    <property type="match status" value="1"/>
</dbReference>
<keyword evidence="6" id="KW-0805">Transcription regulation</keyword>
<evidence type="ECO:0000256" key="1">
    <source>
        <dbReference type="ARBA" id="ARBA00004496"/>
    </source>
</evidence>
<dbReference type="InterPro" id="IPR011006">
    <property type="entry name" value="CheY-like_superfamily"/>
</dbReference>
<evidence type="ECO:0000256" key="9">
    <source>
        <dbReference type="ARBA" id="ARBA00024867"/>
    </source>
</evidence>
<dbReference type="SMART" id="SM00448">
    <property type="entry name" value="REC"/>
    <property type="match status" value="1"/>
</dbReference>
<keyword evidence="7" id="KW-0238">DNA-binding</keyword>
<dbReference type="SUPFAM" id="SSF52172">
    <property type="entry name" value="CheY-like"/>
    <property type="match status" value="1"/>
</dbReference>
<dbReference type="InterPro" id="IPR018060">
    <property type="entry name" value="HTH_AraC"/>
</dbReference>
<dbReference type="GO" id="GO:0000160">
    <property type="term" value="P:phosphorelay signal transduction system"/>
    <property type="evidence" value="ECO:0007669"/>
    <property type="project" value="UniProtKB-KW"/>
</dbReference>
<evidence type="ECO:0000256" key="6">
    <source>
        <dbReference type="ARBA" id="ARBA00023015"/>
    </source>
</evidence>
<dbReference type="InterPro" id="IPR051552">
    <property type="entry name" value="HptR"/>
</dbReference>
<dbReference type="Pfam" id="PF12833">
    <property type="entry name" value="HTH_18"/>
    <property type="match status" value="1"/>
</dbReference>
<feature type="domain" description="Response regulatory" evidence="12">
    <location>
        <begin position="6"/>
        <end position="123"/>
    </location>
</feature>
<dbReference type="Proteomes" id="UP000031866">
    <property type="component" value="Chromosome"/>
</dbReference>
<dbReference type="Gene3D" id="1.10.10.60">
    <property type="entry name" value="Homeodomain-like"/>
    <property type="match status" value="2"/>
</dbReference>
<dbReference type="InterPro" id="IPR009057">
    <property type="entry name" value="Homeodomain-like_sf"/>
</dbReference>
<dbReference type="EMBL" id="CP010086">
    <property type="protein sequence ID" value="AJG97415.1"/>
    <property type="molecule type" value="Genomic_DNA"/>
</dbReference>
<keyword evidence="8" id="KW-0804">Transcription</keyword>
<dbReference type="PANTHER" id="PTHR42713:SF3">
    <property type="entry name" value="TRANSCRIPTIONAL REGULATORY PROTEIN HPTR"/>
    <property type="match status" value="1"/>
</dbReference>
<dbReference type="SUPFAM" id="SSF46689">
    <property type="entry name" value="Homeodomain-like"/>
    <property type="match status" value="1"/>
</dbReference>
<dbReference type="PANTHER" id="PTHR42713">
    <property type="entry name" value="HISTIDINE KINASE-RELATED"/>
    <property type="match status" value="1"/>
</dbReference>
<evidence type="ECO:0000256" key="7">
    <source>
        <dbReference type="ARBA" id="ARBA00023125"/>
    </source>
</evidence>
<dbReference type="GO" id="GO:0003700">
    <property type="term" value="F:DNA-binding transcription factor activity"/>
    <property type="evidence" value="ECO:0007669"/>
    <property type="project" value="InterPro"/>
</dbReference>
<keyword evidence="4 10" id="KW-0597">Phosphoprotein</keyword>
<accession>A0A0B5Q8Y3</accession>
<organism evidence="13 14">
    <name type="scientific">Clostridium beijerinckii</name>
    <name type="common">Clostridium MP</name>
    <dbReference type="NCBI Taxonomy" id="1520"/>
    <lineage>
        <taxon>Bacteria</taxon>
        <taxon>Bacillati</taxon>
        <taxon>Bacillota</taxon>
        <taxon>Clostridia</taxon>
        <taxon>Eubacteriales</taxon>
        <taxon>Clostridiaceae</taxon>
        <taxon>Clostridium</taxon>
    </lineage>
</organism>
<evidence type="ECO:0000313" key="13">
    <source>
        <dbReference type="EMBL" id="AJG97415.1"/>
    </source>
</evidence>
<dbReference type="AlphaFoldDB" id="A0A0B5Q8Y3"/>
<dbReference type="STRING" id="1520.LF65_00788"/>
<reference evidence="14" key="1">
    <citation type="submission" date="2014-12" db="EMBL/GenBank/DDBJ databases">
        <title>Genome sequence of Clostridium beijerinckii strain 59B.</title>
        <authorList>
            <person name="Little G.T."/>
            <person name="Minton N.P."/>
        </authorList>
    </citation>
    <scope>NUCLEOTIDE SEQUENCE [LARGE SCALE GENOMIC DNA]</scope>
    <source>
        <strain evidence="14">59B</strain>
    </source>
</reference>
<dbReference type="PROSITE" id="PS01124">
    <property type="entry name" value="HTH_ARAC_FAMILY_2"/>
    <property type="match status" value="1"/>
</dbReference>
<dbReference type="SMART" id="SM00342">
    <property type="entry name" value="HTH_ARAC"/>
    <property type="match status" value="1"/>
</dbReference>
<dbReference type="OrthoDB" id="1769137at2"/>
<comment type="subcellular location">
    <subcellularLocation>
        <location evidence="1">Cytoplasm</location>
    </subcellularLocation>
</comment>
<comment type="function">
    <text evidence="9">May play the central regulatory role in sporulation. It may be an element of the effector pathway responsible for the activation of sporulation genes in response to nutritional stress. Spo0A may act in concert with spo0H (a sigma factor) to control the expression of some genes that are critical to the sporulation process.</text>
</comment>
<evidence type="ECO:0000256" key="2">
    <source>
        <dbReference type="ARBA" id="ARBA00018672"/>
    </source>
</evidence>
<feature type="domain" description="HTH araC/xylS-type" evidence="11">
    <location>
        <begin position="434"/>
        <end position="533"/>
    </location>
</feature>
<evidence type="ECO:0000259" key="12">
    <source>
        <dbReference type="PROSITE" id="PS50110"/>
    </source>
</evidence>
<evidence type="ECO:0000256" key="4">
    <source>
        <dbReference type="ARBA" id="ARBA00022553"/>
    </source>
</evidence>
<evidence type="ECO:0000256" key="5">
    <source>
        <dbReference type="ARBA" id="ARBA00023012"/>
    </source>
</evidence>
<evidence type="ECO:0000256" key="10">
    <source>
        <dbReference type="PROSITE-ProRule" id="PRU00169"/>
    </source>
</evidence>
<dbReference type="InterPro" id="IPR001789">
    <property type="entry name" value="Sig_transdc_resp-reg_receiver"/>
</dbReference>
<dbReference type="GO" id="GO:0043565">
    <property type="term" value="F:sequence-specific DNA binding"/>
    <property type="evidence" value="ECO:0007669"/>
    <property type="project" value="InterPro"/>
</dbReference>
<proteinExistence type="predicted"/>
<gene>
    <name evidence="13" type="ORF">LF65_00788</name>
</gene>
<dbReference type="PROSITE" id="PS50110">
    <property type="entry name" value="RESPONSE_REGULATORY"/>
    <property type="match status" value="1"/>
</dbReference>
<evidence type="ECO:0000256" key="8">
    <source>
        <dbReference type="ARBA" id="ARBA00023163"/>
    </source>
</evidence>
<protein>
    <recommendedName>
        <fullName evidence="2">Stage 0 sporulation protein A homolog</fullName>
    </recommendedName>
</protein>
<evidence type="ECO:0000313" key="14">
    <source>
        <dbReference type="Proteomes" id="UP000031866"/>
    </source>
</evidence>
<dbReference type="RefSeq" id="WP_041894227.1">
    <property type="nucleotide sequence ID" value="NZ_CP010086.2"/>
</dbReference>